<proteinExistence type="predicted"/>
<dbReference type="Proteomes" id="UP000054053">
    <property type="component" value="Unassembled WGS sequence"/>
</dbReference>
<gene>
    <name evidence="1" type="ORF">UVI_02047370</name>
</gene>
<dbReference type="EMBL" id="BBTG02000031">
    <property type="protein sequence ID" value="GAO17574.1"/>
    <property type="molecule type" value="Genomic_DNA"/>
</dbReference>
<dbReference type="AlphaFoldDB" id="A0A1B5L2D5"/>
<name>A0A1B5L2D5_USTVR</name>
<evidence type="ECO:0000313" key="1">
    <source>
        <dbReference type="EMBL" id="GAO17574.1"/>
    </source>
</evidence>
<accession>A0A1B5L2D5</accession>
<reference evidence="2" key="1">
    <citation type="journal article" date="2016" name="Genome Announc.">
        <title>Genome sequence of Ustilaginoidea virens IPU010, a rice pathogenic fungus causing false smut.</title>
        <authorList>
            <person name="Kumagai T."/>
            <person name="Ishii T."/>
            <person name="Terai G."/>
            <person name="Umemura M."/>
            <person name="Machida M."/>
            <person name="Asai K."/>
        </authorList>
    </citation>
    <scope>NUCLEOTIDE SEQUENCE [LARGE SCALE GENOMIC DNA]</scope>
    <source>
        <strain evidence="2">IPU010</strain>
    </source>
</reference>
<organism evidence="1 2">
    <name type="scientific">Ustilaginoidea virens</name>
    <name type="common">Rice false smut fungus</name>
    <name type="synonym">Villosiclava virens</name>
    <dbReference type="NCBI Taxonomy" id="1159556"/>
    <lineage>
        <taxon>Eukaryota</taxon>
        <taxon>Fungi</taxon>
        <taxon>Dikarya</taxon>
        <taxon>Ascomycota</taxon>
        <taxon>Pezizomycotina</taxon>
        <taxon>Sordariomycetes</taxon>
        <taxon>Hypocreomycetidae</taxon>
        <taxon>Hypocreales</taxon>
        <taxon>Clavicipitaceae</taxon>
        <taxon>Ustilaginoidea</taxon>
    </lineage>
</organism>
<sequence>MNSTVEPRFFGVFVEAVGFAVELAIGIHGEMSRGGRSRGNPCASLGVSHLTQLVASCYILNGQCSGDPNCRNVNQSDRWDGTIFMPGDNEICDRVPFPSANIQERFLSSIRTGSGISPIEPPYVICAELQETTACKPLSCGEGQADKAEQDRCVAAMLCSKSAWGGTGWDLHTGYDTIVKWYQAYEPSLSLDSAQGKALMSRFEHGVDCVYSSELEGIGRMCKVRTTDQWFTELNCDRAQAVISKHGVDPSVCRRVSNGNRWQSLTIAGRLVPELHEDVGVSVEHPWCITYNRKKDCTQSTYTIDCECVCRIRNADNWCADCLDRVKYEYKIRDRLGRLGECCGWPSCNKAIYLRKDSVQYRNIDPR</sequence>
<evidence type="ECO:0000313" key="2">
    <source>
        <dbReference type="Proteomes" id="UP000054053"/>
    </source>
</evidence>
<comment type="caution">
    <text evidence="1">The sequence shown here is derived from an EMBL/GenBank/DDBJ whole genome shotgun (WGS) entry which is preliminary data.</text>
</comment>
<protein>
    <submittedName>
        <fullName evidence="1">Uncharacterized protein</fullName>
    </submittedName>
</protein>